<proteinExistence type="predicted"/>
<accession>A0A0F9A4Q1</accession>
<gene>
    <name evidence="1" type="ORF">LCGC14_2892590</name>
</gene>
<name>A0A0F9A4Q1_9ZZZZ</name>
<comment type="caution">
    <text evidence="1">The sequence shown here is derived from an EMBL/GenBank/DDBJ whole genome shotgun (WGS) entry which is preliminary data.</text>
</comment>
<dbReference type="AlphaFoldDB" id="A0A0F9A4Q1"/>
<organism evidence="1">
    <name type="scientific">marine sediment metagenome</name>
    <dbReference type="NCBI Taxonomy" id="412755"/>
    <lineage>
        <taxon>unclassified sequences</taxon>
        <taxon>metagenomes</taxon>
        <taxon>ecological metagenomes</taxon>
    </lineage>
</organism>
<feature type="non-terminal residue" evidence="1">
    <location>
        <position position="28"/>
    </location>
</feature>
<dbReference type="EMBL" id="LAZR01056735">
    <property type="protein sequence ID" value="KKK73564.1"/>
    <property type="molecule type" value="Genomic_DNA"/>
</dbReference>
<protein>
    <submittedName>
        <fullName evidence="1">Uncharacterized protein</fullName>
    </submittedName>
</protein>
<reference evidence="1" key="1">
    <citation type="journal article" date="2015" name="Nature">
        <title>Complex archaea that bridge the gap between prokaryotes and eukaryotes.</title>
        <authorList>
            <person name="Spang A."/>
            <person name="Saw J.H."/>
            <person name="Jorgensen S.L."/>
            <person name="Zaremba-Niedzwiedzka K."/>
            <person name="Martijn J."/>
            <person name="Lind A.E."/>
            <person name="van Eijk R."/>
            <person name="Schleper C."/>
            <person name="Guy L."/>
            <person name="Ettema T.J."/>
        </authorList>
    </citation>
    <scope>NUCLEOTIDE SEQUENCE</scope>
</reference>
<sequence>MAATVALVSKAVDTTSATVYTFSGLSLS</sequence>
<evidence type="ECO:0000313" key="1">
    <source>
        <dbReference type="EMBL" id="KKK73564.1"/>
    </source>
</evidence>